<evidence type="ECO:0000313" key="2">
    <source>
        <dbReference type="EMBL" id="KAH9816996.1"/>
    </source>
</evidence>
<name>A0A9W7VYQ7_9PEZI</name>
<evidence type="ECO:0000256" key="1">
    <source>
        <dbReference type="SAM" id="MobiDB-lite"/>
    </source>
</evidence>
<keyword evidence="3" id="KW-1185">Reference proteome</keyword>
<gene>
    <name evidence="2" type="ORF">Tdes44962_MAKER05572</name>
</gene>
<comment type="caution">
    <text evidence="2">The sequence shown here is derived from an EMBL/GenBank/DDBJ whole genome shotgun (WGS) entry which is preliminary data.</text>
</comment>
<reference evidence="2 3" key="1">
    <citation type="journal article" date="2018" name="IMA Fungus">
        <title>IMA Genome-F 10: Nine draft genome sequences of Claviceps purpurea s.lat., including C. arundinis, C. humidiphila, and C. cf. spartinae, pseudomolecules for the pitch canker pathogen Fusarium circinatum, draft genome of Davidsoniella eucalypti, Grosmannia galeiformis, Quambalaria eucalypti, and Teratosphaeria destructans.</title>
        <authorList>
            <person name="Wingfield B.D."/>
            <person name="Liu M."/>
            <person name="Nguyen H.D."/>
            <person name="Lane F.A."/>
            <person name="Morgan S.W."/>
            <person name="De Vos L."/>
            <person name="Wilken P.M."/>
            <person name="Duong T.A."/>
            <person name="Aylward J."/>
            <person name="Coetzee M.P."/>
            <person name="Dadej K."/>
            <person name="De Beer Z.W."/>
            <person name="Findlay W."/>
            <person name="Havenga M."/>
            <person name="Kolarik M."/>
            <person name="Menzies J.G."/>
            <person name="Naidoo K."/>
            <person name="Pochopski O."/>
            <person name="Shoukouhi P."/>
            <person name="Santana Q.C."/>
            <person name="Seifert K.A."/>
            <person name="Soal N."/>
            <person name="Steenkamp E.T."/>
            <person name="Tatham C.T."/>
            <person name="van der Nest M.A."/>
            <person name="Wingfield M.J."/>
        </authorList>
    </citation>
    <scope>NUCLEOTIDE SEQUENCE [LARGE SCALE GENOMIC DNA]</scope>
    <source>
        <strain evidence="2">CMW44962</strain>
    </source>
</reference>
<evidence type="ECO:0000313" key="3">
    <source>
        <dbReference type="Proteomes" id="UP001138500"/>
    </source>
</evidence>
<accession>A0A9W7VYQ7</accession>
<proteinExistence type="predicted"/>
<dbReference type="Proteomes" id="UP001138500">
    <property type="component" value="Unassembled WGS sequence"/>
</dbReference>
<dbReference type="EMBL" id="RIBY02002400">
    <property type="protein sequence ID" value="KAH9816996.1"/>
    <property type="molecule type" value="Genomic_DNA"/>
</dbReference>
<reference evidence="2 3" key="2">
    <citation type="journal article" date="2021" name="Curr. Genet.">
        <title>Genetic response to nitrogen starvation in the aggressive Eucalyptus foliar pathogen Teratosphaeria destructans.</title>
        <authorList>
            <person name="Havenga M."/>
            <person name="Wingfield B.D."/>
            <person name="Wingfield M.J."/>
            <person name="Dreyer L.L."/>
            <person name="Roets F."/>
            <person name="Aylward J."/>
        </authorList>
    </citation>
    <scope>NUCLEOTIDE SEQUENCE [LARGE SCALE GENOMIC DNA]</scope>
    <source>
        <strain evidence="2">CMW44962</strain>
    </source>
</reference>
<feature type="region of interest" description="Disordered" evidence="1">
    <location>
        <begin position="73"/>
        <end position="92"/>
    </location>
</feature>
<sequence>MGKKHPVAEQVSLKKTTSTLALLIILTGKTTCFAPMPKPCWTPNATINTPATTQSAIIEPEFHAYTRPPKFMAKSKAELAPESSIKPTKSNP</sequence>
<organism evidence="2 3">
    <name type="scientific">Teratosphaeria destructans</name>
    <dbReference type="NCBI Taxonomy" id="418781"/>
    <lineage>
        <taxon>Eukaryota</taxon>
        <taxon>Fungi</taxon>
        <taxon>Dikarya</taxon>
        <taxon>Ascomycota</taxon>
        <taxon>Pezizomycotina</taxon>
        <taxon>Dothideomycetes</taxon>
        <taxon>Dothideomycetidae</taxon>
        <taxon>Mycosphaerellales</taxon>
        <taxon>Teratosphaeriaceae</taxon>
        <taxon>Teratosphaeria</taxon>
    </lineage>
</organism>
<protein>
    <submittedName>
        <fullName evidence="2">Uncharacterized protein</fullName>
    </submittedName>
</protein>
<dbReference type="AlphaFoldDB" id="A0A9W7VYQ7"/>